<dbReference type="Proteomes" id="UP000321118">
    <property type="component" value="Unassembled WGS sequence"/>
</dbReference>
<proteinExistence type="predicted"/>
<dbReference type="Pfam" id="PF26427">
    <property type="entry name" value="HR_L37"/>
    <property type="match status" value="1"/>
</dbReference>
<gene>
    <name evidence="2" type="ORF">CXY01_33510</name>
</gene>
<feature type="region of interest" description="Disordered" evidence="1">
    <location>
        <begin position="26"/>
        <end position="87"/>
    </location>
</feature>
<comment type="caution">
    <text evidence="2">The sequence shown here is derived from an EMBL/GenBank/DDBJ whole genome shotgun (WGS) entry which is preliminary data.</text>
</comment>
<sequence>MQVGAARAREGVQERDHGLCRLTHALDIGREGPALEGPRDVGRWSESGAQHGRVTPVPTKDDPMSKRGRKRRSRKGSAANHGNRPNA</sequence>
<dbReference type="NCBIfam" id="NF047428">
    <property type="entry name" value="ribo_Myco_bL37"/>
    <property type="match status" value="1"/>
</dbReference>
<dbReference type="AlphaFoldDB" id="A0A510VA32"/>
<reference evidence="2 3" key="1">
    <citation type="submission" date="2019-07" db="EMBL/GenBank/DDBJ databases">
        <title>Whole genome shotgun sequence of Cellulomonas xylanilytica NBRC 101102.</title>
        <authorList>
            <person name="Hosoyama A."/>
            <person name="Uohara A."/>
            <person name="Ohji S."/>
            <person name="Ichikawa N."/>
        </authorList>
    </citation>
    <scope>NUCLEOTIDE SEQUENCE [LARGE SCALE GENOMIC DNA]</scope>
    <source>
        <strain evidence="2 3">NBRC 101102</strain>
    </source>
</reference>
<accession>A0A510VA32</accession>
<evidence type="ECO:0000313" key="2">
    <source>
        <dbReference type="EMBL" id="GEK22831.1"/>
    </source>
</evidence>
<dbReference type="InterPro" id="IPR058090">
    <property type="entry name" value="bL37_actino"/>
</dbReference>
<evidence type="ECO:0000256" key="1">
    <source>
        <dbReference type="SAM" id="MobiDB-lite"/>
    </source>
</evidence>
<keyword evidence="3" id="KW-1185">Reference proteome</keyword>
<name>A0A510VA32_9CELL</name>
<organism evidence="2 3">
    <name type="scientific">Cellulomonas xylanilytica</name>
    <dbReference type="NCBI Taxonomy" id="233583"/>
    <lineage>
        <taxon>Bacteria</taxon>
        <taxon>Bacillati</taxon>
        <taxon>Actinomycetota</taxon>
        <taxon>Actinomycetes</taxon>
        <taxon>Micrococcales</taxon>
        <taxon>Cellulomonadaceae</taxon>
        <taxon>Cellulomonas</taxon>
    </lineage>
</organism>
<feature type="compositionally biased region" description="Basic residues" evidence="1">
    <location>
        <begin position="66"/>
        <end position="75"/>
    </location>
</feature>
<protein>
    <submittedName>
        <fullName evidence="2">Uncharacterized protein</fullName>
    </submittedName>
</protein>
<dbReference type="EMBL" id="BJUB01000011">
    <property type="protein sequence ID" value="GEK22831.1"/>
    <property type="molecule type" value="Genomic_DNA"/>
</dbReference>
<evidence type="ECO:0000313" key="3">
    <source>
        <dbReference type="Proteomes" id="UP000321118"/>
    </source>
</evidence>